<feature type="transmembrane region" description="Helical" evidence="9">
    <location>
        <begin position="790"/>
        <end position="808"/>
    </location>
</feature>
<comment type="similarity">
    <text evidence="2">Belongs to the MscS (TC 1.A.23) family.</text>
</comment>
<feature type="transmembrane region" description="Helical" evidence="9">
    <location>
        <begin position="935"/>
        <end position="952"/>
    </location>
</feature>
<reference evidence="14 15" key="1">
    <citation type="submission" date="2019-02" db="EMBL/GenBank/DDBJ databases">
        <title>Deep-cultivation of Planctomycetes and their phenomic and genomic characterization uncovers novel biology.</title>
        <authorList>
            <person name="Wiegand S."/>
            <person name="Jogler M."/>
            <person name="Boedeker C."/>
            <person name="Pinto D."/>
            <person name="Vollmers J."/>
            <person name="Rivas-Marin E."/>
            <person name="Kohn T."/>
            <person name="Peeters S.H."/>
            <person name="Heuer A."/>
            <person name="Rast P."/>
            <person name="Oberbeckmann S."/>
            <person name="Bunk B."/>
            <person name="Jeske O."/>
            <person name="Meyerdierks A."/>
            <person name="Storesund J.E."/>
            <person name="Kallscheuer N."/>
            <person name="Luecker S."/>
            <person name="Lage O.M."/>
            <person name="Pohl T."/>
            <person name="Merkel B.J."/>
            <person name="Hornburger P."/>
            <person name="Mueller R.-W."/>
            <person name="Bruemmer F."/>
            <person name="Labrenz M."/>
            <person name="Spormann A.M."/>
            <person name="Op den Camp H."/>
            <person name="Overmann J."/>
            <person name="Amann R."/>
            <person name="Jetten M.S.M."/>
            <person name="Mascher T."/>
            <person name="Medema M.H."/>
            <person name="Devos D.P."/>
            <person name="Kaster A.-K."/>
            <person name="Ovreas L."/>
            <person name="Rohde M."/>
            <person name="Galperin M.Y."/>
            <person name="Jogler C."/>
        </authorList>
    </citation>
    <scope>NUCLEOTIDE SEQUENCE [LARGE SCALE GENOMIC DNA]</scope>
    <source>
        <strain evidence="14 15">Q31a</strain>
    </source>
</reference>
<evidence type="ECO:0000256" key="5">
    <source>
        <dbReference type="ARBA" id="ARBA00022989"/>
    </source>
</evidence>
<keyword evidence="3" id="KW-1003">Cell membrane</keyword>
<feature type="domain" description="Mechanosensitive ion channel MscS porin" evidence="12">
    <location>
        <begin position="88"/>
        <end position="316"/>
    </location>
</feature>
<evidence type="ECO:0000256" key="4">
    <source>
        <dbReference type="ARBA" id="ARBA00022692"/>
    </source>
</evidence>
<feature type="domain" description="Mechanosensitive ion channel MscS C-terminal" evidence="13">
    <location>
        <begin position="1092"/>
        <end position="1175"/>
    </location>
</feature>
<feature type="region of interest" description="Disordered" evidence="8">
    <location>
        <begin position="55"/>
        <end position="74"/>
    </location>
</feature>
<feature type="transmembrane region" description="Helical" evidence="9">
    <location>
        <begin position="545"/>
        <end position="566"/>
    </location>
</feature>
<evidence type="ECO:0000259" key="10">
    <source>
        <dbReference type="Pfam" id="PF00924"/>
    </source>
</evidence>
<feature type="transmembrane region" description="Helical" evidence="9">
    <location>
        <begin position="757"/>
        <end position="778"/>
    </location>
</feature>
<proteinExistence type="inferred from homology"/>
<keyword evidence="6 9" id="KW-0472">Membrane</keyword>
<evidence type="ECO:0000259" key="13">
    <source>
        <dbReference type="Pfam" id="PF21082"/>
    </source>
</evidence>
<dbReference type="OrthoDB" id="9809206at2"/>
<dbReference type="PANTHER" id="PTHR30347:SF1">
    <property type="entry name" value="MECHANOSENSITIVE CHANNEL MSCK"/>
    <property type="match status" value="1"/>
</dbReference>
<keyword evidence="15" id="KW-1185">Reference proteome</keyword>
<organism evidence="14 15">
    <name type="scientific">Aureliella helgolandensis</name>
    <dbReference type="NCBI Taxonomy" id="2527968"/>
    <lineage>
        <taxon>Bacteria</taxon>
        <taxon>Pseudomonadati</taxon>
        <taxon>Planctomycetota</taxon>
        <taxon>Planctomycetia</taxon>
        <taxon>Pirellulales</taxon>
        <taxon>Pirellulaceae</taxon>
        <taxon>Aureliella</taxon>
    </lineage>
</organism>
<evidence type="ECO:0000256" key="9">
    <source>
        <dbReference type="SAM" id="Phobius"/>
    </source>
</evidence>
<evidence type="ECO:0000313" key="14">
    <source>
        <dbReference type="EMBL" id="QDV24127.1"/>
    </source>
</evidence>
<evidence type="ECO:0000259" key="11">
    <source>
        <dbReference type="Pfam" id="PF12794"/>
    </source>
</evidence>
<dbReference type="InterPro" id="IPR010920">
    <property type="entry name" value="LSM_dom_sf"/>
</dbReference>
<feature type="compositionally biased region" description="Polar residues" evidence="8">
    <location>
        <begin position="59"/>
        <end position="70"/>
    </location>
</feature>
<dbReference type="Pfam" id="PF21082">
    <property type="entry name" value="MS_channel_3rd"/>
    <property type="match status" value="1"/>
</dbReference>
<gene>
    <name evidence="14" type="primary">mscK</name>
    <name evidence="14" type="ORF">Q31a_24400</name>
</gene>
<dbReference type="EMBL" id="CP036298">
    <property type="protein sequence ID" value="QDV24127.1"/>
    <property type="molecule type" value="Genomic_DNA"/>
</dbReference>
<feature type="transmembrane region" description="Helical" evidence="9">
    <location>
        <begin position="700"/>
        <end position="717"/>
    </location>
</feature>
<dbReference type="PANTHER" id="PTHR30347">
    <property type="entry name" value="POTASSIUM CHANNEL RELATED"/>
    <property type="match status" value="1"/>
</dbReference>
<dbReference type="InterPro" id="IPR052702">
    <property type="entry name" value="MscS-like_channel"/>
</dbReference>
<keyword evidence="4 9" id="KW-0812">Transmembrane</keyword>
<dbReference type="AlphaFoldDB" id="A0A518G6B5"/>
<dbReference type="KEGG" id="ahel:Q31a_24400"/>
<evidence type="ECO:0000256" key="2">
    <source>
        <dbReference type="ARBA" id="ARBA00008017"/>
    </source>
</evidence>
<evidence type="ECO:0000313" key="15">
    <source>
        <dbReference type="Proteomes" id="UP000318017"/>
    </source>
</evidence>
<feature type="transmembrane region" description="Helical" evidence="9">
    <location>
        <begin position="869"/>
        <end position="886"/>
    </location>
</feature>
<dbReference type="Pfam" id="PF00924">
    <property type="entry name" value="MS_channel_2nd"/>
    <property type="match status" value="1"/>
</dbReference>
<sequence>MLSPKSLFSCLLVVFCFCDGRLCSTVYGQGPAVLNGPSGPAANLLASNIASPNAGLRSSAGTPATSSDRALSTGVEERLKPERVAQELQAVEALSEQPAEVKKDLIERLNKANEWLQSEQVSAKRLHEFEKELAALPELANSVQAELAKPTTPIVVEFPDGVTIPQLESKLTELRHQVEVDEKALREKEAETENRSKRLAEISKESIDLEKRLADAKQQLSTLVGAEVPVRVKRLEQQARIQARQQQLSTLKLEQSRLESVTELLPMQRDLYNRSHNFSKKLLQTWQSAVDVWRKEESRRQATEARLVAENSHPALKSLANQNAEIAERRIQTAADIERSSKTIKRLREASLEISDAFADLKNKVDHAGATSSTGVLLLKQRDELPPDREFHERAKFVQKVMPEAHLRLMEFNQLRNQMSDPAEMATQLLSSFRESLGDYDQQSVLEVLTRLLNDRRDFLNKAWTDQGTYLSDLNELEIANQTLHDEVEEFREYLDQRVMWIRSAEPVSSADLARSWKGAANILSPRRWLEAFKVAGGEVLRRPAAGFAAFSLFMLLLLGRARLLAIQTQLCEPALPGQVDSFRKNIGAIAIAAVMAARWPVLLLAIGMRLKVAASASPWTQAVGDSCLTAVMFLWGCELMREVCRRKGIGEKLFNWPADSTASVRNTLEFTLLIGTPLLAFLQLSQFSELSDMKAFERLLFVATMVLCSVQLGLLTRPKGRLLNSQATDTAEELKAGPSNFAIPSPGILHSLRIPIWLFATFSPLALAILSLVGYHFSAYQLSARLAETGGTVAAVILLHSMLLSWLDVKTHNDRLRQPKPTQPEHLADVILQDQEGAGGESDLFDEDEILGDAAKPQQDSYQQFRDLMRYAAVIGLLFCGWFIWDSVLPALRILDQFELWTNIEKVTEVSLDENGREALTTFDRRIPTTLTDILMAFAICAATFSVGRRIPSLLELTVLERLPIDQGGRQAVGILVRYAATLAGLLVACHFIRLSWSSVQWLAAAMTVGLGFGLQEIFANLVSGIIILFERPIRAGDLVTVGDITGNVTRMRMRATTITDFDRRELIVPNKTFITDNVINWTLSDPISRVVLPIGVAYGTDVHRTQAILLRIAKRSAFVMQEPAPSTLFKGFGDSTLNLELRVFIPRRDLYIEVVNELNLAIVREFQRFKIEIAFPQRDLHIKSVESLQPLLSKLREPAEREVSARAA</sequence>
<dbReference type="InterPro" id="IPR023408">
    <property type="entry name" value="MscS_beta-dom_sf"/>
</dbReference>
<accession>A0A518G6B5</accession>
<evidence type="ECO:0000256" key="6">
    <source>
        <dbReference type="ARBA" id="ARBA00023136"/>
    </source>
</evidence>
<dbReference type="GO" id="GO:0005886">
    <property type="term" value="C:plasma membrane"/>
    <property type="evidence" value="ECO:0007669"/>
    <property type="project" value="UniProtKB-SubCell"/>
</dbReference>
<dbReference type="InterPro" id="IPR011014">
    <property type="entry name" value="MscS_channel_TM-2"/>
</dbReference>
<evidence type="ECO:0000256" key="1">
    <source>
        <dbReference type="ARBA" id="ARBA00004651"/>
    </source>
</evidence>
<dbReference type="InterPro" id="IPR024393">
    <property type="entry name" value="MscS_porin"/>
</dbReference>
<dbReference type="RefSeq" id="WP_145077569.1">
    <property type="nucleotide sequence ID" value="NZ_CP036298.1"/>
</dbReference>
<protein>
    <submittedName>
        <fullName evidence="14">Mechanosensitive channel MscK</fullName>
    </submittedName>
</protein>
<dbReference type="Gene3D" id="3.30.70.100">
    <property type="match status" value="1"/>
</dbReference>
<keyword evidence="7" id="KW-0175">Coiled coil</keyword>
<dbReference type="InterPro" id="IPR011066">
    <property type="entry name" value="MscS_channel_C_sf"/>
</dbReference>
<keyword evidence="5 9" id="KW-1133">Transmembrane helix</keyword>
<dbReference type="SUPFAM" id="SSF50182">
    <property type="entry name" value="Sm-like ribonucleoproteins"/>
    <property type="match status" value="1"/>
</dbReference>
<evidence type="ECO:0000256" key="3">
    <source>
        <dbReference type="ARBA" id="ARBA00022475"/>
    </source>
</evidence>
<dbReference type="InterPro" id="IPR025692">
    <property type="entry name" value="MscS_IM_dom1"/>
</dbReference>
<name>A0A518G6B5_9BACT</name>
<evidence type="ECO:0000256" key="8">
    <source>
        <dbReference type="SAM" id="MobiDB-lite"/>
    </source>
</evidence>
<dbReference type="SUPFAM" id="SSF82689">
    <property type="entry name" value="Mechanosensitive channel protein MscS (YggB), C-terminal domain"/>
    <property type="match status" value="1"/>
</dbReference>
<dbReference type="InterPro" id="IPR049278">
    <property type="entry name" value="MS_channel_C"/>
</dbReference>
<feature type="transmembrane region" description="Helical" evidence="9">
    <location>
        <begin position="671"/>
        <end position="688"/>
    </location>
</feature>
<dbReference type="SUPFAM" id="SSF82861">
    <property type="entry name" value="Mechanosensitive channel protein MscS (YggB), transmembrane region"/>
    <property type="match status" value="1"/>
</dbReference>
<dbReference type="InterPro" id="IPR006685">
    <property type="entry name" value="MscS_channel_2nd"/>
</dbReference>
<dbReference type="Gene3D" id="2.30.30.60">
    <property type="match status" value="1"/>
</dbReference>
<feature type="transmembrane region" description="Helical" evidence="9">
    <location>
        <begin position="1001"/>
        <end position="1031"/>
    </location>
</feature>
<dbReference type="Pfam" id="PF12795">
    <property type="entry name" value="MscS_porin"/>
    <property type="match status" value="1"/>
</dbReference>
<dbReference type="Pfam" id="PF12794">
    <property type="entry name" value="MscS_TM"/>
    <property type="match status" value="1"/>
</dbReference>
<feature type="transmembrane region" description="Helical" evidence="9">
    <location>
        <begin position="973"/>
        <end position="995"/>
    </location>
</feature>
<comment type="subcellular location">
    <subcellularLocation>
        <location evidence="1">Cell membrane</location>
        <topology evidence="1">Multi-pass membrane protein</topology>
    </subcellularLocation>
</comment>
<feature type="coiled-coil region" evidence="7">
    <location>
        <begin position="171"/>
        <end position="219"/>
    </location>
</feature>
<feature type="transmembrane region" description="Helical" evidence="9">
    <location>
        <begin position="620"/>
        <end position="638"/>
    </location>
</feature>
<dbReference type="Gene3D" id="1.10.287.1260">
    <property type="match status" value="1"/>
</dbReference>
<dbReference type="GO" id="GO:0008381">
    <property type="term" value="F:mechanosensitive monoatomic ion channel activity"/>
    <property type="evidence" value="ECO:0007669"/>
    <property type="project" value="UniProtKB-ARBA"/>
</dbReference>
<evidence type="ECO:0000256" key="7">
    <source>
        <dbReference type="SAM" id="Coils"/>
    </source>
</evidence>
<feature type="transmembrane region" description="Helical" evidence="9">
    <location>
        <begin position="587"/>
        <end position="608"/>
    </location>
</feature>
<feature type="domain" description="Mechanosensitive ion channel MscS" evidence="10">
    <location>
        <begin position="1019"/>
        <end position="1084"/>
    </location>
</feature>
<evidence type="ECO:0000259" key="12">
    <source>
        <dbReference type="Pfam" id="PF12795"/>
    </source>
</evidence>
<dbReference type="Proteomes" id="UP000318017">
    <property type="component" value="Chromosome"/>
</dbReference>
<feature type="domain" description="Mechanosensitive ion channel inner membrane" evidence="11">
    <location>
        <begin position="549"/>
        <end position="902"/>
    </location>
</feature>